<dbReference type="GeneID" id="127748866"/>
<dbReference type="GO" id="GO:0046578">
    <property type="term" value="P:regulation of Ras protein signal transduction"/>
    <property type="evidence" value="ECO:0007669"/>
    <property type="project" value="TreeGrafter"/>
</dbReference>
<name>A0A9C6TU75_FRAOC</name>
<gene>
    <name evidence="2 3" type="primary">LOC127748866</name>
</gene>
<dbReference type="Proteomes" id="UP000504606">
    <property type="component" value="Unplaced"/>
</dbReference>
<evidence type="ECO:0000313" key="2">
    <source>
        <dbReference type="RefSeq" id="XP_052120157.1"/>
    </source>
</evidence>
<keyword evidence="1" id="KW-1185">Reference proteome</keyword>
<proteinExistence type="predicted"/>
<dbReference type="OrthoDB" id="120383at2759"/>
<dbReference type="PANTHER" id="PTHR46150:SF3">
    <property type="entry name" value="RHO GTPASE-ACTIVATING PROTEIN 100F"/>
    <property type="match status" value="1"/>
</dbReference>
<dbReference type="RefSeq" id="XP_052120157.1">
    <property type="nucleotide sequence ID" value="XM_052264197.1"/>
</dbReference>
<accession>A0A9C6TU75</accession>
<evidence type="ECO:0000313" key="1">
    <source>
        <dbReference type="Proteomes" id="UP000504606"/>
    </source>
</evidence>
<evidence type="ECO:0000313" key="3">
    <source>
        <dbReference type="RefSeq" id="XP_052120163.1"/>
    </source>
</evidence>
<reference evidence="2 3" key="1">
    <citation type="submission" date="2025-04" db="UniProtKB">
        <authorList>
            <consortium name="RefSeq"/>
        </authorList>
    </citation>
    <scope>IDENTIFICATION</scope>
    <source>
        <tissue evidence="2 3">Whole organism</tissue>
    </source>
</reference>
<protein>
    <submittedName>
        <fullName evidence="2 3">Rho GTPase-activating protein 100F-like</fullName>
    </submittedName>
</protein>
<sequence>MVIQGDFRKVSGISNEIFRQIETVENDHDATTAAALEAVERRGEMVVRLLEPRALGRQAAEHAKRFFALQVRVRLRRALSEHPPHT</sequence>
<dbReference type="RefSeq" id="XP_052120163.1">
    <property type="nucleotide sequence ID" value="XM_052264203.1"/>
</dbReference>
<dbReference type="AlphaFoldDB" id="A0A9C6TU75"/>
<dbReference type="GO" id="GO:0005096">
    <property type="term" value="F:GTPase activator activity"/>
    <property type="evidence" value="ECO:0007669"/>
    <property type="project" value="TreeGrafter"/>
</dbReference>
<dbReference type="PANTHER" id="PTHR46150">
    <property type="entry name" value="RHO GTPASE-ACTIVATING PROTEIN 100F"/>
    <property type="match status" value="1"/>
</dbReference>
<dbReference type="GO" id="GO:0016477">
    <property type="term" value="P:cell migration"/>
    <property type="evidence" value="ECO:0007669"/>
    <property type="project" value="TreeGrafter"/>
</dbReference>
<dbReference type="GO" id="GO:0030030">
    <property type="term" value="P:cell projection organization"/>
    <property type="evidence" value="ECO:0007669"/>
    <property type="project" value="TreeGrafter"/>
</dbReference>
<dbReference type="GO" id="GO:0097060">
    <property type="term" value="C:synaptic membrane"/>
    <property type="evidence" value="ECO:0007669"/>
    <property type="project" value="TreeGrafter"/>
</dbReference>
<organism evidence="1 2">
    <name type="scientific">Frankliniella occidentalis</name>
    <name type="common">Western flower thrips</name>
    <name type="synonym">Euthrips occidentalis</name>
    <dbReference type="NCBI Taxonomy" id="133901"/>
    <lineage>
        <taxon>Eukaryota</taxon>
        <taxon>Metazoa</taxon>
        <taxon>Ecdysozoa</taxon>
        <taxon>Arthropoda</taxon>
        <taxon>Hexapoda</taxon>
        <taxon>Insecta</taxon>
        <taxon>Pterygota</taxon>
        <taxon>Neoptera</taxon>
        <taxon>Paraneoptera</taxon>
        <taxon>Thysanoptera</taxon>
        <taxon>Terebrantia</taxon>
        <taxon>Thripoidea</taxon>
        <taxon>Thripidae</taxon>
        <taxon>Frankliniella</taxon>
    </lineage>
</organism>
<dbReference type="InterPro" id="IPR052118">
    <property type="entry name" value="Rho-GAP_regulator"/>
</dbReference>
<dbReference type="KEGG" id="foc:127748866"/>